<dbReference type="Pfam" id="PF00561">
    <property type="entry name" value="Abhydrolase_1"/>
    <property type="match status" value="1"/>
</dbReference>
<protein>
    <submittedName>
        <fullName evidence="2">Hydrolase, alpha/beta hydrolase fold family</fullName>
        <ecNumber evidence="2">1.11.1.10</ecNumber>
    </submittedName>
</protein>
<dbReference type="AlphaFoldDB" id="Q3ASC2"/>
<proteinExistence type="predicted"/>
<dbReference type="GO" id="GO:0016691">
    <property type="term" value="F:chloride peroxidase activity"/>
    <property type="evidence" value="ECO:0007669"/>
    <property type="project" value="UniProtKB-EC"/>
</dbReference>
<dbReference type="PANTHER" id="PTHR43689">
    <property type="entry name" value="HYDROLASE"/>
    <property type="match status" value="1"/>
</dbReference>
<dbReference type="EC" id="1.11.1.10" evidence="2"/>
<accession>Q3ASC2</accession>
<dbReference type="eggNOG" id="COG2267">
    <property type="taxonomic scope" value="Bacteria"/>
</dbReference>
<dbReference type="GO" id="GO:0016787">
    <property type="term" value="F:hydrolase activity"/>
    <property type="evidence" value="ECO:0007669"/>
    <property type="project" value="UniProtKB-KW"/>
</dbReference>
<dbReference type="STRING" id="340177.Cag_0837"/>
<gene>
    <name evidence="2" type="ordered locus">Cag_0837</name>
</gene>
<dbReference type="HOGENOM" id="CLU_020336_13_2_10"/>
<evidence type="ECO:0000259" key="1">
    <source>
        <dbReference type="Pfam" id="PF00561"/>
    </source>
</evidence>
<dbReference type="KEGG" id="cch:Cag_0837"/>
<dbReference type="SUPFAM" id="SSF53474">
    <property type="entry name" value="alpha/beta-Hydrolases"/>
    <property type="match status" value="1"/>
</dbReference>
<dbReference type="Gene3D" id="3.40.50.1820">
    <property type="entry name" value="alpha/beta hydrolase"/>
    <property type="match status" value="1"/>
</dbReference>
<organism evidence="2">
    <name type="scientific">Chlorobium chlorochromatii (strain CaD3)</name>
    <dbReference type="NCBI Taxonomy" id="340177"/>
    <lineage>
        <taxon>Bacteria</taxon>
        <taxon>Pseudomonadati</taxon>
        <taxon>Chlorobiota</taxon>
        <taxon>Chlorobiia</taxon>
        <taxon>Chlorobiales</taxon>
        <taxon>Chlorobiaceae</taxon>
        <taxon>Chlorobium/Pelodictyon group</taxon>
        <taxon>Chlorobium</taxon>
    </lineage>
</organism>
<dbReference type="PANTHER" id="PTHR43689:SF8">
    <property type="entry name" value="ALPHA_BETA-HYDROLASES SUPERFAMILY PROTEIN"/>
    <property type="match status" value="1"/>
</dbReference>
<dbReference type="ESTHER" id="chlch-q3asc2">
    <property type="family name" value="Carbon-carbon_bond_hydrolase"/>
</dbReference>
<sequence>MNKVDNNNHSEWPAEAISQFATINGFNVHYRIAGKGEPLVMLLHGSFLSIRSWRLVFGELAKHTTVVAFDRPAFGKSSKPRPSTTTGANYSPEAQSDLVIALMRHVGFQKAMLVGNSTGGTLALLAALRHPNNVAAIALAGAMVYSGYATSGIPAPLKPLFKAASPLFARLMGKMITKLYDRTMYGFWHNKERLSPDVVAAFRNDFMQGEWARGFWELFLETHHLHFEERLKGIVVPSLVITGDNDLTVKTAESERLANELPGAALAVIANCGHLPQEEQPEAFVQALLPFIEKVRLHL</sequence>
<keyword evidence="2" id="KW-0378">Hydrolase</keyword>
<keyword evidence="2" id="KW-0560">Oxidoreductase</keyword>
<evidence type="ECO:0000313" key="2">
    <source>
        <dbReference type="EMBL" id="ABB28103.1"/>
    </source>
</evidence>
<name>Q3ASC2_CHLCH</name>
<dbReference type="InterPro" id="IPR000639">
    <property type="entry name" value="Epox_hydrolase-like"/>
</dbReference>
<reference evidence="2" key="1">
    <citation type="submission" date="2005-08" db="EMBL/GenBank/DDBJ databases">
        <title>Complete sequence of Chlorobium chlorochromatii CaD3.</title>
        <authorList>
            <person name="Copeland A."/>
            <person name="Lucas S."/>
            <person name="Lapidus A."/>
            <person name="Barry K."/>
            <person name="Detter J.C."/>
            <person name="Glavina T."/>
            <person name="Hammon N."/>
            <person name="Israni S."/>
            <person name="Pitluck S."/>
            <person name="Bryant D."/>
            <person name="Schmutz J."/>
            <person name="Larimer F."/>
            <person name="Land M."/>
            <person name="Kyrpides N."/>
            <person name="Ivanova N."/>
            <person name="Richardson P."/>
        </authorList>
    </citation>
    <scope>NUCLEOTIDE SEQUENCE [LARGE SCALE GENOMIC DNA]</scope>
    <source>
        <strain evidence="2">CaD3</strain>
    </source>
</reference>
<dbReference type="EMBL" id="CP000108">
    <property type="protein sequence ID" value="ABB28103.1"/>
    <property type="molecule type" value="Genomic_DNA"/>
</dbReference>
<keyword evidence="2" id="KW-0575">Peroxidase</keyword>
<dbReference type="PRINTS" id="PR00111">
    <property type="entry name" value="ABHYDROLASE"/>
</dbReference>
<feature type="domain" description="AB hydrolase-1" evidence="1">
    <location>
        <begin position="38"/>
        <end position="281"/>
    </location>
</feature>
<dbReference type="InterPro" id="IPR000073">
    <property type="entry name" value="AB_hydrolase_1"/>
</dbReference>
<dbReference type="PRINTS" id="PR00412">
    <property type="entry name" value="EPOXHYDRLASE"/>
</dbReference>
<dbReference type="InterPro" id="IPR029058">
    <property type="entry name" value="AB_hydrolase_fold"/>
</dbReference>
<dbReference type="OrthoDB" id="9780932at2"/>